<dbReference type="GO" id="GO:0002161">
    <property type="term" value="F:aminoacyl-tRNA deacylase activity"/>
    <property type="evidence" value="ECO:0007669"/>
    <property type="project" value="InterPro"/>
</dbReference>
<gene>
    <name evidence="2" type="ORF">FHP25_07435</name>
</gene>
<evidence type="ECO:0000313" key="3">
    <source>
        <dbReference type="Proteomes" id="UP000321638"/>
    </source>
</evidence>
<name>A0A5C8PRT0_9HYPH</name>
<dbReference type="Pfam" id="PF04073">
    <property type="entry name" value="tRNA_edit"/>
    <property type="match status" value="1"/>
</dbReference>
<proteinExistence type="predicted"/>
<accession>A0A5C8PRT0</accession>
<evidence type="ECO:0000259" key="1">
    <source>
        <dbReference type="Pfam" id="PF04073"/>
    </source>
</evidence>
<dbReference type="SUPFAM" id="SSF55826">
    <property type="entry name" value="YbaK/ProRS associated domain"/>
    <property type="match status" value="1"/>
</dbReference>
<keyword evidence="3" id="KW-1185">Reference proteome</keyword>
<organism evidence="2 3">
    <name type="scientific">Vineibacter terrae</name>
    <dbReference type="NCBI Taxonomy" id="2586908"/>
    <lineage>
        <taxon>Bacteria</taxon>
        <taxon>Pseudomonadati</taxon>
        <taxon>Pseudomonadota</taxon>
        <taxon>Alphaproteobacteria</taxon>
        <taxon>Hyphomicrobiales</taxon>
        <taxon>Vineibacter</taxon>
    </lineage>
</organism>
<sequence length="146" mass="15556">MDRVHVDFDVVQHAATRSASRTAEASHVPGGKIAKAVLLRDTEGYTLAVLPASHHVGFPGITAVLGCDARLATEQEIDLIFDDCAHGAVPAIGAAYGLDVVVDERLLDLDEVYFEGGDHTTLVRVSADDFGKLMAGARRARFAERG</sequence>
<dbReference type="InterPro" id="IPR007214">
    <property type="entry name" value="YbaK/aa-tRNA-synth-assoc-dom"/>
</dbReference>
<evidence type="ECO:0000313" key="2">
    <source>
        <dbReference type="EMBL" id="TXL78819.1"/>
    </source>
</evidence>
<reference evidence="2 3" key="1">
    <citation type="submission" date="2019-06" db="EMBL/GenBank/DDBJ databases">
        <title>New taxonomy in bacterial strain CC-CFT640, isolated from vineyard.</title>
        <authorList>
            <person name="Lin S.-Y."/>
            <person name="Tsai C.-F."/>
            <person name="Young C.-C."/>
        </authorList>
    </citation>
    <scope>NUCLEOTIDE SEQUENCE [LARGE SCALE GENOMIC DNA]</scope>
    <source>
        <strain evidence="2 3">CC-CFT640</strain>
    </source>
</reference>
<comment type="caution">
    <text evidence="2">The sequence shown here is derived from an EMBL/GenBank/DDBJ whole genome shotgun (WGS) entry which is preliminary data.</text>
</comment>
<dbReference type="InterPro" id="IPR036754">
    <property type="entry name" value="YbaK/aa-tRNA-synt-asso_dom_sf"/>
</dbReference>
<dbReference type="Gene3D" id="3.90.960.10">
    <property type="entry name" value="YbaK/aminoacyl-tRNA synthetase-associated domain"/>
    <property type="match status" value="1"/>
</dbReference>
<dbReference type="AlphaFoldDB" id="A0A5C8PRT0"/>
<dbReference type="EMBL" id="VDUZ01000006">
    <property type="protein sequence ID" value="TXL78819.1"/>
    <property type="molecule type" value="Genomic_DNA"/>
</dbReference>
<feature type="domain" description="YbaK/aminoacyl-tRNA synthetase-associated" evidence="1">
    <location>
        <begin position="13"/>
        <end position="132"/>
    </location>
</feature>
<dbReference type="Proteomes" id="UP000321638">
    <property type="component" value="Unassembled WGS sequence"/>
</dbReference>
<dbReference type="CDD" id="cd04332">
    <property type="entry name" value="YbaK_like"/>
    <property type="match status" value="1"/>
</dbReference>
<protein>
    <submittedName>
        <fullName evidence="2">YbaK/EbsC family protein</fullName>
    </submittedName>
</protein>
<dbReference type="OrthoDB" id="9786549at2"/>